<dbReference type="GO" id="GO:0006571">
    <property type="term" value="P:tyrosine biosynthetic process"/>
    <property type="evidence" value="ECO:0007669"/>
    <property type="project" value="InterPro"/>
</dbReference>
<dbReference type="Proteomes" id="UP000198242">
    <property type="component" value="Chromosome I"/>
</dbReference>
<keyword evidence="5" id="KW-1185">Reference proteome</keyword>
<gene>
    <name evidence="4" type="ORF">GA0074695_1239</name>
</gene>
<dbReference type="Gene3D" id="3.40.50.720">
    <property type="entry name" value="NAD(P)-binding Rossmann-like Domain"/>
    <property type="match status" value="1"/>
</dbReference>
<dbReference type="PANTHER" id="PTHR21363:SF0">
    <property type="entry name" value="PREPHENATE DEHYDROGENASE [NADP(+)]"/>
    <property type="match status" value="1"/>
</dbReference>
<name>A0A1C4V8F0_MICVI</name>
<keyword evidence="2" id="KW-0560">Oxidoreductase</keyword>
<dbReference type="GO" id="GO:0004665">
    <property type="term" value="F:prephenate dehydrogenase (NADP+) activity"/>
    <property type="evidence" value="ECO:0007669"/>
    <property type="project" value="InterPro"/>
</dbReference>
<dbReference type="InterPro" id="IPR008927">
    <property type="entry name" value="6-PGluconate_DH-like_C_sf"/>
</dbReference>
<dbReference type="SUPFAM" id="SSF51735">
    <property type="entry name" value="NAD(P)-binding Rossmann-fold domains"/>
    <property type="match status" value="1"/>
</dbReference>
<evidence type="ECO:0000313" key="5">
    <source>
        <dbReference type="Proteomes" id="UP000198242"/>
    </source>
</evidence>
<evidence type="ECO:0000256" key="2">
    <source>
        <dbReference type="ARBA" id="ARBA00023002"/>
    </source>
</evidence>
<dbReference type="Pfam" id="PF02153">
    <property type="entry name" value="PDH_N"/>
    <property type="match status" value="1"/>
</dbReference>
<reference evidence="5" key="1">
    <citation type="submission" date="2016-06" db="EMBL/GenBank/DDBJ databases">
        <authorList>
            <person name="Varghese N."/>
            <person name="Submissions Spin"/>
        </authorList>
    </citation>
    <scope>NUCLEOTIDE SEQUENCE [LARGE SCALE GENOMIC DNA]</scope>
    <source>
        <strain evidence="5">DSM 43909</strain>
    </source>
</reference>
<dbReference type="RefSeq" id="WP_089005363.1">
    <property type="nucleotide sequence ID" value="NZ_LT607411.1"/>
</dbReference>
<evidence type="ECO:0000256" key="1">
    <source>
        <dbReference type="ARBA" id="ARBA00007964"/>
    </source>
</evidence>
<evidence type="ECO:0000259" key="3">
    <source>
        <dbReference type="PROSITE" id="PS51176"/>
    </source>
</evidence>
<comment type="similarity">
    <text evidence="1">Belongs to the prephenate/arogenate dehydrogenase family.</text>
</comment>
<dbReference type="PROSITE" id="PS51176">
    <property type="entry name" value="PDH_ADH"/>
    <property type="match status" value="1"/>
</dbReference>
<dbReference type="GO" id="GO:0070403">
    <property type="term" value="F:NAD+ binding"/>
    <property type="evidence" value="ECO:0007669"/>
    <property type="project" value="InterPro"/>
</dbReference>
<dbReference type="AlphaFoldDB" id="A0A1C4V8F0"/>
<dbReference type="Gene3D" id="1.10.3660.10">
    <property type="entry name" value="6-phosphogluconate dehydrogenase C-terminal like domain"/>
    <property type="match status" value="1"/>
</dbReference>
<dbReference type="SUPFAM" id="SSF48179">
    <property type="entry name" value="6-phosphogluconate dehydrogenase C-terminal domain-like"/>
    <property type="match status" value="1"/>
</dbReference>
<dbReference type="InterPro" id="IPR036291">
    <property type="entry name" value="NAD(P)-bd_dom_sf"/>
</dbReference>
<accession>A0A1C4V8F0</accession>
<dbReference type="GO" id="GO:0008977">
    <property type="term" value="F:prephenate dehydrogenase (NAD+) activity"/>
    <property type="evidence" value="ECO:0007669"/>
    <property type="project" value="InterPro"/>
</dbReference>
<proteinExistence type="inferred from homology"/>
<dbReference type="InterPro" id="IPR046826">
    <property type="entry name" value="PDH_N"/>
</dbReference>
<dbReference type="InterPro" id="IPR050812">
    <property type="entry name" value="Preph/Arog_dehydrog"/>
</dbReference>
<dbReference type="EMBL" id="LT607411">
    <property type="protein sequence ID" value="SCE80268.1"/>
    <property type="molecule type" value="Genomic_DNA"/>
</dbReference>
<organism evidence="4 5">
    <name type="scientific">Micromonospora viridifaciens</name>
    <dbReference type="NCBI Taxonomy" id="1881"/>
    <lineage>
        <taxon>Bacteria</taxon>
        <taxon>Bacillati</taxon>
        <taxon>Actinomycetota</taxon>
        <taxon>Actinomycetes</taxon>
        <taxon>Micromonosporales</taxon>
        <taxon>Micromonosporaceae</taxon>
        <taxon>Micromonospora</taxon>
    </lineage>
</organism>
<protein>
    <submittedName>
        <fullName evidence="4">Prephenate dehydrogenase</fullName>
    </submittedName>
</protein>
<dbReference type="PANTHER" id="PTHR21363">
    <property type="entry name" value="PREPHENATE DEHYDROGENASE"/>
    <property type="match status" value="1"/>
</dbReference>
<dbReference type="Pfam" id="PF20463">
    <property type="entry name" value="PDH_C"/>
    <property type="match status" value="1"/>
</dbReference>
<feature type="domain" description="Prephenate/arogenate dehydrogenase" evidence="3">
    <location>
        <begin position="9"/>
        <end position="291"/>
    </location>
</feature>
<dbReference type="InterPro" id="IPR046825">
    <property type="entry name" value="PDH_C"/>
</dbReference>
<dbReference type="InterPro" id="IPR003099">
    <property type="entry name" value="Prephen_DH"/>
</dbReference>
<sequence length="341" mass="34618">MVGGAGGQVRAAVVGTGLIGGSVLLRLREAGLDVAGWDPDPAIRRYAAERGVPAPDALEEAVAGRDIVFLCGPLPTLAATLTRVAGATDDRCVLTDVGSIKADVATAAFAQGIGHRFVPGHPMAGADRAGLTAATPDLLDGAAWVLCPGPTGMAAFRRIAALLIDVFHARVVPMSAPEHDTAAALASHVPHLLAGALAGAVQRTPLRDAVLALAAGSFTDGTRVAGGPPTRTANMLLGNRARVLAELDAVRSFLDELADALGVGDGAALTALLDEARTARSALGDRSYTTHRREFPAAVDHAGELAYLRELGAAGGHLSGCRVEADAVSYTAHLPADPTVG</sequence>
<evidence type="ECO:0000313" key="4">
    <source>
        <dbReference type="EMBL" id="SCE80268.1"/>
    </source>
</evidence>
<dbReference type="OrthoDB" id="9802008at2"/>